<name>A0ACB8H4U9_PSICU</name>
<gene>
    <name evidence="1" type="ORF">JR316_0004337</name>
</gene>
<sequence>MNAPKMSSLRGVDPESKVLLPKPHRHDKSKEVPQSSLKETSFCWLEPADRYSMICDVAADSLVFPIHVPGYLWPKDADVYQKEGLFGIFFHGGGWGGGYTMGNAGETFGDSGLYWPSSRRVIGHQLTVLVSRHRPENFKGEKMRIYPFGLMLMKYLDCQKILKLPRALILLSPWIDMALDHVLHLSKGRLRPNAEVDVVVTSYVENLRFLGHHPVGSLTSPYFSANLAPPGSYVNYPITYLSIGDCETFLPESLQLIDLMRGDGVDVTFDCQKMLFTISSPRLPYPFLLALPRIVYWRTWRTG</sequence>
<reference evidence="1" key="1">
    <citation type="submission" date="2021-10" db="EMBL/GenBank/DDBJ databases">
        <title>Psilocybe cubensis genome.</title>
        <authorList>
            <person name="Mckernan K.J."/>
            <person name="Crawford S."/>
            <person name="Trippe A."/>
            <person name="Kane L.T."/>
            <person name="Mclaughlin S."/>
        </authorList>
    </citation>
    <scope>NUCLEOTIDE SEQUENCE</scope>
    <source>
        <strain evidence="1">MGC-MH-2018</strain>
    </source>
</reference>
<keyword evidence="2" id="KW-1185">Reference proteome</keyword>
<proteinExistence type="predicted"/>
<evidence type="ECO:0000313" key="2">
    <source>
        <dbReference type="Proteomes" id="UP000664032"/>
    </source>
</evidence>
<organism evidence="1 2">
    <name type="scientific">Psilocybe cubensis</name>
    <name type="common">Psychedelic mushroom</name>
    <name type="synonym">Stropharia cubensis</name>
    <dbReference type="NCBI Taxonomy" id="181762"/>
    <lineage>
        <taxon>Eukaryota</taxon>
        <taxon>Fungi</taxon>
        <taxon>Dikarya</taxon>
        <taxon>Basidiomycota</taxon>
        <taxon>Agaricomycotina</taxon>
        <taxon>Agaricomycetes</taxon>
        <taxon>Agaricomycetidae</taxon>
        <taxon>Agaricales</taxon>
        <taxon>Agaricineae</taxon>
        <taxon>Strophariaceae</taxon>
        <taxon>Psilocybe</taxon>
    </lineage>
</organism>
<evidence type="ECO:0000313" key="1">
    <source>
        <dbReference type="EMBL" id="KAH9482239.1"/>
    </source>
</evidence>
<protein>
    <submittedName>
        <fullName evidence="1">Uncharacterized protein</fullName>
    </submittedName>
</protein>
<comment type="caution">
    <text evidence="1">The sequence shown here is derived from an EMBL/GenBank/DDBJ whole genome shotgun (WGS) entry which is preliminary data.</text>
</comment>
<dbReference type="EMBL" id="JAFIQS020000004">
    <property type="protein sequence ID" value="KAH9482239.1"/>
    <property type="molecule type" value="Genomic_DNA"/>
</dbReference>
<accession>A0ACB8H4U9</accession>
<dbReference type="Proteomes" id="UP000664032">
    <property type="component" value="Unassembled WGS sequence"/>
</dbReference>